<name>A0A3S2ULS2_9SPHI</name>
<dbReference type="GO" id="GO:0015288">
    <property type="term" value="F:porin activity"/>
    <property type="evidence" value="ECO:0007669"/>
    <property type="project" value="UniProtKB-KW"/>
</dbReference>
<proteinExistence type="predicted"/>
<comment type="subcellular location">
    <subcellularLocation>
        <location evidence="1">Cell outer membrane</location>
        <topology evidence="1">Multi-pass membrane protein</topology>
    </subcellularLocation>
</comment>
<evidence type="ECO:0000313" key="14">
    <source>
        <dbReference type="Proteomes" id="UP000282759"/>
    </source>
</evidence>
<dbReference type="EMBL" id="SACK01000003">
    <property type="protein sequence ID" value="RVU00841.1"/>
    <property type="molecule type" value="Genomic_DNA"/>
</dbReference>
<feature type="domain" description="OmpA-like" evidence="12">
    <location>
        <begin position="337"/>
        <end position="450"/>
    </location>
</feature>
<gene>
    <name evidence="13" type="ORF">EOD41_09395</name>
</gene>
<comment type="caution">
    <text evidence="13">The sequence shown here is derived from an EMBL/GenBank/DDBJ whole genome shotgun (WGS) entry which is preliminary data.</text>
</comment>
<dbReference type="InterPro" id="IPR028974">
    <property type="entry name" value="TSP_type-3_rpt"/>
</dbReference>
<keyword evidence="8" id="KW-0998">Cell outer membrane</keyword>
<dbReference type="Pfam" id="PF00691">
    <property type="entry name" value="OmpA"/>
    <property type="match status" value="1"/>
</dbReference>
<dbReference type="InterPro" id="IPR036737">
    <property type="entry name" value="OmpA-like_sf"/>
</dbReference>
<evidence type="ECO:0000256" key="9">
    <source>
        <dbReference type="PROSITE-ProRule" id="PRU00473"/>
    </source>
</evidence>
<dbReference type="GO" id="GO:0046930">
    <property type="term" value="C:pore complex"/>
    <property type="evidence" value="ECO:0007669"/>
    <property type="project" value="UniProtKB-KW"/>
</dbReference>
<dbReference type="GO" id="GO:0006811">
    <property type="term" value="P:monoatomic ion transport"/>
    <property type="evidence" value="ECO:0007669"/>
    <property type="project" value="UniProtKB-KW"/>
</dbReference>
<accession>A0A3S2ULS2</accession>
<evidence type="ECO:0000256" key="1">
    <source>
        <dbReference type="ARBA" id="ARBA00004571"/>
    </source>
</evidence>
<dbReference type="SUPFAM" id="SSF103088">
    <property type="entry name" value="OmpA-like"/>
    <property type="match status" value="1"/>
</dbReference>
<dbReference type="OrthoDB" id="1522982at2"/>
<evidence type="ECO:0000256" key="10">
    <source>
        <dbReference type="SAM" id="Coils"/>
    </source>
</evidence>
<keyword evidence="7 9" id="KW-0472">Membrane</keyword>
<keyword evidence="3" id="KW-1134">Transmembrane beta strand</keyword>
<keyword evidence="4" id="KW-0812">Transmembrane</keyword>
<keyword evidence="10" id="KW-0175">Coiled coil</keyword>
<evidence type="ECO:0000256" key="5">
    <source>
        <dbReference type="ARBA" id="ARBA00023065"/>
    </source>
</evidence>
<dbReference type="SUPFAM" id="SSF56925">
    <property type="entry name" value="OMPA-like"/>
    <property type="match status" value="1"/>
</dbReference>
<keyword evidence="14" id="KW-1185">Reference proteome</keyword>
<dbReference type="Gene3D" id="2.40.160.20">
    <property type="match status" value="1"/>
</dbReference>
<dbReference type="InterPro" id="IPR006664">
    <property type="entry name" value="OMP_bac"/>
</dbReference>
<dbReference type="GO" id="GO:0005509">
    <property type="term" value="F:calcium ion binding"/>
    <property type="evidence" value="ECO:0007669"/>
    <property type="project" value="InterPro"/>
</dbReference>
<keyword evidence="2" id="KW-0813">Transport</keyword>
<protein>
    <submittedName>
        <fullName evidence="13">OmpA family protein</fullName>
    </submittedName>
</protein>
<dbReference type="InterPro" id="IPR045743">
    <property type="entry name" value="DUF6089"/>
</dbReference>
<evidence type="ECO:0000256" key="11">
    <source>
        <dbReference type="SAM" id="SignalP"/>
    </source>
</evidence>
<dbReference type="AlphaFoldDB" id="A0A3S2ULS2"/>
<keyword evidence="6" id="KW-0626">Porin</keyword>
<dbReference type="PANTHER" id="PTHR30329">
    <property type="entry name" value="STATOR ELEMENT OF FLAGELLAR MOTOR COMPLEX"/>
    <property type="match status" value="1"/>
</dbReference>
<dbReference type="Proteomes" id="UP000282759">
    <property type="component" value="Unassembled WGS sequence"/>
</dbReference>
<evidence type="ECO:0000313" key="13">
    <source>
        <dbReference type="EMBL" id="RVU00841.1"/>
    </source>
</evidence>
<evidence type="ECO:0000256" key="4">
    <source>
        <dbReference type="ARBA" id="ARBA00022692"/>
    </source>
</evidence>
<reference evidence="13 14" key="1">
    <citation type="submission" date="2019-01" db="EMBL/GenBank/DDBJ databases">
        <authorList>
            <person name="Chen W.-M."/>
        </authorList>
    </citation>
    <scope>NUCLEOTIDE SEQUENCE [LARGE SCALE GENOMIC DNA]</scope>
    <source>
        <strain evidence="13 14">YBJ-36</strain>
    </source>
</reference>
<dbReference type="InterPro" id="IPR050330">
    <property type="entry name" value="Bact_OuterMem_StrucFunc"/>
</dbReference>
<dbReference type="SUPFAM" id="SSF103647">
    <property type="entry name" value="TSP type-3 repeat"/>
    <property type="match status" value="1"/>
</dbReference>
<dbReference type="InterPro" id="IPR006665">
    <property type="entry name" value="OmpA-like"/>
</dbReference>
<dbReference type="PROSITE" id="PS51123">
    <property type="entry name" value="OMPA_2"/>
    <property type="match status" value="1"/>
</dbReference>
<keyword evidence="5" id="KW-0406">Ion transport</keyword>
<evidence type="ECO:0000256" key="6">
    <source>
        <dbReference type="ARBA" id="ARBA00023114"/>
    </source>
</evidence>
<evidence type="ECO:0000256" key="2">
    <source>
        <dbReference type="ARBA" id="ARBA00022448"/>
    </source>
</evidence>
<keyword evidence="11" id="KW-0732">Signal</keyword>
<dbReference type="Gene3D" id="3.30.1330.60">
    <property type="entry name" value="OmpA-like domain"/>
    <property type="match status" value="1"/>
</dbReference>
<dbReference type="RefSeq" id="WP_127704558.1">
    <property type="nucleotide sequence ID" value="NZ_SACK01000003.1"/>
</dbReference>
<dbReference type="PANTHER" id="PTHR30329:SF21">
    <property type="entry name" value="LIPOPROTEIN YIAD-RELATED"/>
    <property type="match status" value="1"/>
</dbReference>
<dbReference type="Pfam" id="PF19573">
    <property type="entry name" value="DUF6089"/>
    <property type="match status" value="1"/>
</dbReference>
<organism evidence="13 14">
    <name type="scientific">Mucilaginibacter limnophilus</name>
    <dbReference type="NCBI Taxonomy" id="1932778"/>
    <lineage>
        <taxon>Bacteria</taxon>
        <taxon>Pseudomonadati</taxon>
        <taxon>Bacteroidota</taxon>
        <taxon>Sphingobacteriia</taxon>
        <taxon>Sphingobacteriales</taxon>
        <taxon>Sphingobacteriaceae</taxon>
        <taxon>Mucilaginibacter</taxon>
    </lineage>
</organism>
<evidence type="ECO:0000256" key="7">
    <source>
        <dbReference type="ARBA" id="ARBA00023136"/>
    </source>
</evidence>
<evidence type="ECO:0000259" key="12">
    <source>
        <dbReference type="PROSITE" id="PS51123"/>
    </source>
</evidence>
<feature type="signal peptide" evidence="11">
    <location>
        <begin position="1"/>
        <end position="23"/>
    </location>
</feature>
<feature type="coiled-coil region" evidence="10">
    <location>
        <begin position="261"/>
        <end position="295"/>
    </location>
</feature>
<dbReference type="InterPro" id="IPR011250">
    <property type="entry name" value="OMP/PagP_B-barrel"/>
</dbReference>
<dbReference type="PRINTS" id="PR01021">
    <property type="entry name" value="OMPADOMAIN"/>
</dbReference>
<dbReference type="CDD" id="cd07185">
    <property type="entry name" value="OmpA_C-like"/>
    <property type="match status" value="1"/>
</dbReference>
<evidence type="ECO:0000256" key="8">
    <source>
        <dbReference type="ARBA" id="ARBA00023237"/>
    </source>
</evidence>
<dbReference type="GO" id="GO:0009279">
    <property type="term" value="C:cell outer membrane"/>
    <property type="evidence" value="ECO:0007669"/>
    <property type="project" value="UniProtKB-SubCell"/>
</dbReference>
<sequence length="450" mass="48885">MKSHLKKASLLVTGIMVGGKLMAQTPDTTGSSSNYAQPFSGDLRTWSIGIHGGLLSPYTFIGSMGNQDFRSPHEQIGYGAYIKKQILPSFGLQADFLRGKVEGGAAQLTGSGNQPSSFSTDLNWSAALKAHFTLANINWRNKKSFIQPYLGVGSGVVAYKSTVNYADGTSATTTDKDRHEFFLPVEAGFKINLGPSVNLDLGYQVNFVNANSFDGYNYGDNNDRFSYAHVGLEFSLGKSSKPQMATYNPVNSMRTEYMNLTQNLQGELDAQKAENQQLRNDLNTTNANLAKLTQDSDGDGVFDINDKCPNTPSGTKVDGSGCPLAKPEVKVYVTEEDKRVVRDAIKNLEFDFGKATIRSTSNPSLDRVAQLLVNKNFSLKLAGHTDNVGSDAANLKLSKDRAEAIKAYLVSQGANPSRIEATGYGESQPIATNKTAAGRQQNRRVEFTLY</sequence>
<evidence type="ECO:0000256" key="3">
    <source>
        <dbReference type="ARBA" id="ARBA00022452"/>
    </source>
</evidence>
<feature type="chain" id="PRO_5018602801" evidence="11">
    <location>
        <begin position="24"/>
        <end position="450"/>
    </location>
</feature>